<dbReference type="Proteomes" id="UP000796880">
    <property type="component" value="Unassembled WGS sequence"/>
</dbReference>
<gene>
    <name evidence="6" type="ORF">FNV43_RR08230</name>
</gene>
<evidence type="ECO:0000259" key="5">
    <source>
        <dbReference type="Pfam" id="PF02902"/>
    </source>
</evidence>
<proteinExistence type="inferred from homology"/>
<sequence length="416" mass="48229">MDWEVFLNQIVQFCGGFIYHLLLHQVECKDKYVMEFDFNGIGARFDRKCFTMRMGLNYGKFPHDTELEHLPYDLWTKFFGKRGPMTQGEFSKTFEDLDFDEKEVADNVKYYMFYFLETVYLAGTRRDWVKRGYEIVNYSVSRFPLAFQIWGFETIPIVTTIGPHGKYHGSNWIPRMVAWLCPFILQYTKLATAIFDRKDPLSNIPAVPIWDPFTSIDPAEKAALSAFIDDPSTTVHSGDHDALEKSLFELILTCGSWFGNGCHIVLHQEEDDKFSLNVRSEQSEHSAGDGEDDALTDTDDWEKEMKDSPFDMYALGTLLFGSKSWLKVYVPVNNDNKHWLTVKVDIQNRTVTLYDPDNTMSQDSFQCRNVKCLSVLLSYLLMVYGYYNLYPELKVEGNSNLKPFDIKRELATNVSQ</sequence>
<dbReference type="Gene3D" id="3.40.395.10">
    <property type="entry name" value="Adenoviral Proteinase, Chain A"/>
    <property type="match status" value="1"/>
</dbReference>
<keyword evidence="7" id="KW-1185">Reference proteome</keyword>
<feature type="region of interest" description="Disordered" evidence="4">
    <location>
        <begin position="277"/>
        <end position="297"/>
    </location>
</feature>
<dbReference type="AlphaFoldDB" id="A0A8K0HHE8"/>
<evidence type="ECO:0000256" key="4">
    <source>
        <dbReference type="SAM" id="MobiDB-lite"/>
    </source>
</evidence>
<dbReference type="InterPro" id="IPR003653">
    <property type="entry name" value="Peptidase_C48_C"/>
</dbReference>
<comment type="similarity">
    <text evidence="1">Belongs to the peptidase C48 family.</text>
</comment>
<protein>
    <recommendedName>
        <fullName evidence="5">Ubiquitin-like protease family profile domain-containing protein</fullName>
    </recommendedName>
</protein>
<dbReference type="InterPro" id="IPR038765">
    <property type="entry name" value="Papain-like_cys_pep_sf"/>
</dbReference>
<name>A0A8K0HHE8_9ROSA</name>
<evidence type="ECO:0000256" key="1">
    <source>
        <dbReference type="ARBA" id="ARBA00005234"/>
    </source>
</evidence>
<keyword evidence="3" id="KW-0378">Hydrolase</keyword>
<dbReference type="PANTHER" id="PTHR48449">
    <property type="entry name" value="DUF1985 DOMAIN-CONTAINING PROTEIN"/>
    <property type="match status" value="1"/>
</dbReference>
<dbReference type="SUPFAM" id="SSF54001">
    <property type="entry name" value="Cysteine proteinases"/>
    <property type="match status" value="1"/>
</dbReference>
<evidence type="ECO:0000313" key="6">
    <source>
        <dbReference type="EMBL" id="KAF3452133.1"/>
    </source>
</evidence>
<dbReference type="PANTHER" id="PTHR48449:SF1">
    <property type="entry name" value="DUF1985 DOMAIN-CONTAINING PROTEIN"/>
    <property type="match status" value="1"/>
</dbReference>
<evidence type="ECO:0000256" key="2">
    <source>
        <dbReference type="ARBA" id="ARBA00022670"/>
    </source>
</evidence>
<dbReference type="EMBL" id="VOIH02000003">
    <property type="protein sequence ID" value="KAF3452133.1"/>
    <property type="molecule type" value="Genomic_DNA"/>
</dbReference>
<dbReference type="GO" id="GO:0008234">
    <property type="term" value="F:cysteine-type peptidase activity"/>
    <property type="evidence" value="ECO:0007669"/>
    <property type="project" value="InterPro"/>
</dbReference>
<comment type="caution">
    <text evidence="6">The sequence shown here is derived from an EMBL/GenBank/DDBJ whole genome shotgun (WGS) entry which is preliminary data.</text>
</comment>
<feature type="domain" description="Ubiquitin-like protease family profile" evidence="5">
    <location>
        <begin position="328"/>
        <end position="383"/>
    </location>
</feature>
<accession>A0A8K0HHE8</accession>
<evidence type="ECO:0000256" key="3">
    <source>
        <dbReference type="ARBA" id="ARBA00022801"/>
    </source>
</evidence>
<organism evidence="6 7">
    <name type="scientific">Rhamnella rubrinervis</name>
    <dbReference type="NCBI Taxonomy" id="2594499"/>
    <lineage>
        <taxon>Eukaryota</taxon>
        <taxon>Viridiplantae</taxon>
        <taxon>Streptophyta</taxon>
        <taxon>Embryophyta</taxon>
        <taxon>Tracheophyta</taxon>
        <taxon>Spermatophyta</taxon>
        <taxon>Magnoliopsida</taxon>
        <taxon>eudicotyledons</taxon>
        <taxon>Gunneridae</taxon>
        <taxon>Pentapetalae</taxon>
        <taxon>rosids</taxon>
        <taxon>fabids</taxon>
        <taxon>Rosales</taxon>
        <taxon>Rhamnaceae</taxon>
        <taxon>rhamnoid group</taxon>
        <taxon>Rhamneae</taxon>
        <taxon>Rhamnella</taxon>
    </lineage>
</organism>
<dbReference type="Pfam" id="PF02902">
    <property type="entry name" value="Peptidase_C48"/>
    <property type="match status" value="1"/>
</dbReference>
<evidence type="ECO:0000313" key="7">
    <source>
        <dbReference type="Proteomes" id="UP000796880"/>
    </source>
</evidence>
<dbReference type="GO" id="GO:0006508">
    <property type="term" value="P:proteolysis"/>
    <property type="evidence" value="ECO:0007669"/>
    <property type="project" value="UniProtKB-KW"/>
</dbReference>
<reference evidence="6" key="1">
    <citation type="submission" date="2020-03" db="EMBL/GenBank/DDBJ databases">
        <title>A high-quality chromosome-level genome assembly of a woody plant with both climbing and erect habits, Rhamnella rubrinervis.</title>
        <authorList>
            <person name="Lu Z."/>
            <person name="Yang Y."/>
            <person name="Zhu X."/>
            <person name="Sun Y."/>
        </authorList>
    </citation>
    <scope>NUCLEOTIDE SEQUENCE</scope>
    <source>
        <strain evidence="6">BYM</strain>
        <tissue evidence="6">Leaf</tissue>
    </source>
</reference>
<keyword evidence="2" id="KW-0645">Protease</keyword>